<feature type="region of interest" description="Disordered" evidence="1">
    <location>
        <begin position="20"/>
        <end position="53"/>
    </location>
</feature>
<evidence type="ECO:0000256" key="3">
    <source>
        <dbReference type="SAM" id="SignalP"/>
    </source>
</evidence>
<feature type="compositionally biased region" description="Polar residues" evidence="1">
    <location>
        <begin position="343"/>
        <end position="372"/>
    </location>
</feature>
<feature type="transmembrane region" description="Helical" evidence="2">
    <location>
        <begin position="238"/>
        <end position="260"/>
    </location>
</feature>
<evidence type="ECO:0008006" key="6">
    <source>
        <dbReference type="Google" id="ProtNLM"/>
    </source>
</evidence>
<feature type="chain" id="PRO_5042946169" description="Phytocyanin domain-containing protein" evidence="3">
    <location>
        <begin position="18"/>
        <end position="444"/>
    </location>
</feature>
<dbReference type="InterPro" id="IPR052953">
    <property type="entry name" value="Ser-rich/MCO-related"/>
</dbReference>
<evidence type="ECO:0000256" key="2">
    <source>
        <dbReference type="SAM" id="Phobius"/>
    </source>
</evidence>
<sequence>MQQWLVPLLGLAALGCAQDSTSSSPASTDDSSAATTSYSSSAPTSTAATNTTSGPITHTVEVAEGGNTFVPDVVLAEAGDTILFQFYPTNHSVIRAEYGYPCIPYEDTGVDKVGFFSGFKPVDAILPDPPTWSLLINDTNPVFYYCGAPGSCINYEMVGVINPNATTSLQHQKDLASQSSFMLLPGEPWPNEETDPFTTTSSAPTSSATESATNSAAAASATSSGAPSHSHSGLSTGAIAGIAIGAAAVGLAAAALLYLCGRQSARKSRNSDHPVDTMQQHHSVAFSPHASMPPYLDPNKHMSMHSSVVGVGSALPGYMPQHEPHMSPPLQPMFPTGDFLISGTGQQQQPAHAPSTSDIATPDRSTYSTSPNQMYSVPAYSSGVGVPQNMVINPTPHHSMPYPPPAPLPMNLHEMAAEPSQSQGGNMPERRSSVSKNGGVERYG</sequence>
<proteinExistence type="predicted"/>
<gene>
    <name evidence="4" type="ORF">EDD36DRAFT_161798</name>
</gene>
<name>A0AAN6E558_9EURO</name>
<dbReference type="PANTHER" id="PTHR34883:SF8">
    <property type="entry name" value="EXTRACELLULAR SERINE-RICH PROTEIN (AFU_ORTHOLOGUE AFUA_6G00670)"/>
    <property type="match status" value="1"/>
</dbReference>
<evidence type="ECO:0000256" key="1">
    <source>
        <dbReference type="SAM" id="MobiDB-lite"/>
    </source>
</evidence>
<feature type="region of interest" description="Disordered" evidence="1">
    <location>
        <begin position="336"/>
        <end position="372"/>
    </location>
</feature>
<protein>
    <recommendedName>
        <fullName evidence="6">Phytocyanin domain-containing protein</fullName>
    </recommendedName>
</protein>
<keyword evidence="2" id="KW-1133">Transmembrane helix</keyword>
<dbReference type="CDD" id="cd00920">
    <property type="entry name" value="Cupredoxin"/>
    <property type="match status" value="1"/>
</dbReference>
<comment type="caution">
    <text evidence="4">The sequence shown here is derived from an EMBL/GenBank/DDBJ whole genome shotgun (WGS) entry which is preliminary data.</text>
</comment>
<reference evidence="4" key="1">
    <citation type="journal article" date="2022" name="bioRxiv">
        <title>Deciphering the potential niche of two novel black yeast fungi from a biological soil crust based on their genomes, phenotypes, and melanin regulation.</title>
        <authorList>
            <consortium name="DOE Joint Genome Institute"/>
            <person name="Carr E.C."/>
            <person name="Barton Q."/>
            <person name="Grambo S."/>
            <person name="Sullivan M."/>
            <person name="Renfro C.M."/>
            <person name="Kuo A."/>
            <person name="Pangilinan J."/>
            <person name="Lipzen A."/>
            <person name="Keymanesh K."/>
            <person name="Savage E."/>
            <person name="Barry K."/>
            <person name="Grigoriev I.V."/>
            <person name="Riekhof W.R."/>
            <person name="Harris S.S."/>
        </authorList>
    </citation>
    <scope>NUCLEOTIDE SEQUENCE</scope>
    <source>
        <strain evidence="4">JF 03-4F</strain>
    </source>
</reference>
<feature type="region of interest" description="Disordered" evidence="1">
    <location>
        <begin position="182"/>
        <end position="232"/>
    </location>
</feature>
<keyword evidence="2" id="KW-0472">Membrane</keyword>
<evidence type="ECO:0000313" key="4">
    <source>
        <dbReference type="EMBL" id="KAI1617357.1"/>
    </source>
</evidence>
<organism evidence="4 5">
    <name type="scientific">Exophiala viscosa</name>
    <dbReference type="NCBI Taxonomy" id="2486360"/>
    <lineage>
        <taxon>Eukaryota</taxon>
        <taxon>Fungi</taxon>
        <taxon>Dikarya</taxon>
        <taxon>Ascomycota</taxon>
        <taxon>Pezizomycotina</taxon>
        <taxon>Eurotiomycetes</taxon>
        <taxon>Chaetothyriomycetidae</taxon>
        <taxon>Chaetothyriales</taxon>
        <taxon>Herpotrichiellaceae</taxon>
        <taxon>Exophiala</taxon>
    </lineage>
</organism>
<dbReference type="PANTHER" id="PTHR34883">
    <property type="entry name" value="SERINE-RICH PROTEIN, PUTATIVE-RELATED-RELATED"/>
    <property type="match status" value="1"/>
</dbReference>
<evidence type="ECO:0000313" key="5">
    <source>
        <dbReference type="Proteomes" id="UP001203852"/>
    </source>
</evidence>
<dbReference type="InterPro" id="IPR008972">
    <property type="entry name" value="Cupredoxin"/>
</dbReference>
<keyword evidence="3" id="KW-0732">Signal</keyword>
<feature type="region of interest" description="Disordered" evidence="1">
    <location>
        <begin position="411"/>
        <end position="444"/>
    </location>
</feature>
<dbReference type="Gene3D" id="2.60.40.420">
    <property type="entry name" value="Cupredoxins - blue copper proteins"/>
    <property type="match status" value="1"/>
</dbReference>
<keyword evidence="2" id="KW-0812">Transmembrane</keyword>
<dbReference type="EMBL" id="MU404351">
    <property type="protein sequence ID" value="KAI1617357.1"/>
    <property type="molecule type" value="Genomic_DNA"/>
</dbReference>
<feature type="signal peptide" evidence="3">
    <location>
        <begin position="1"/>
        <end position="17"/>
    </location>
</feature>
<feature type="compositionally biased region" description="Low complexity" evidence="1">
    <location>
        <begin position="198"/>
        <end position="232"/>
    </location>
</feature>
<dbReference type="AlphaFoldDB" id="A0AAN6E558"/>
<accession>A0AAN6E558</accession>
<dbReference type="Proteomes" id="UP001203852">
    <property type="component" value="Unassembled WGS sequence"/>
</dbReference>
<keyword evidence="5" id="KW-1185">Reference proteome</keyword>
<dbReference type="SUPFAM" id="SSF49503">
    <property type="entry name" value="Cupredoxins"/>
    <property type="match status" value="1"/>
</dbReference>